<feature type="active site" description="Acyl-ester intermediate" evidence="5">
    <location>
        <position position="179"/>
    </location>
</feature>
<reference evidence="7 8" key="1">
    <citation type="journal article" date="2016" name="Nat. Commun.">
        <title>Thousands of microbial genomes shed light on interconnected biogeochemical processes in an aquifer system.</title>
        <authorList>
            <person name="Anantharaman K."/>
            <person name="Brown C.T."/>
            <person name="Hug L.A."/>
            <person name="Sharon I."/>
            <person name="Castelle C.J."/>
            <person name="Probst A.J."/>
            <person name="Thomas B.C."/>
            <person name="Singh A."/>
            <person name="Wilkins M.J."/>
            <person name="Karaoz U."/>
            <person name="Brodie E.L."/>
            <person name="Williams K.H."/>
            <person name="Hubbard S.S."/>
            <person name="Banfield J.F."/>
        </authorList>
    </citation>
    <scope>NUCLEOTIDE SEQUENCE [LARGE SCALE GENOMIC DNA]</scope>
</reference>
<proteinExistence type="inferred from homology"/>
<comment type="similarity">
    <text evidence="5">Belongs to the amidase family. GatA subfamily.</text>
</comment>
<dbReference type="EC" id="6.3.5.7" evidence="5"/>
<keyword evidence="2 5" id="KW-0547">Nucleotide-binding</keyword>
<comment type="caution">
    <text evidence="7">The sequence shown here is derived from an EMBL/GenBank/DDBJ whole genome shotgun (WGS) entry which is preliminary data.</text>
</comment>
<comment type="subunit">
    <text evidence="5">Heterotrimer of A, B and C subunits.</text>
</comment>
<sequence length="467" mass="51097">MKTPLTINELHTALKNKEYSLVELLDAYFARINANHDLNAFITITDDYAYQKAREMQEVINNNPNAFGEFPLLGVPLAMKDLYLTKGIRTTAASRVLENYVPAYSSTVFERLEAAGAILVGKTNCDAWAHGSSGENSDFGVTRNPWNKDYVPGGSSSGSAVAVAANMALISPGSDTCGSIRLPSNYCGVTGLKPTYGAVSRYGVVAMASSLDTMGHITHSVEDSEKVFAITSGPDGKDSTLIDRKYQKLTGENKYKVGIPKEFVEQGISDEVKSSIDSFANWLTDNGHSVVEVSLPNTKYAISVYYIIQPAEVSSNLGRYDGIRYGNDRSTFGMEAKRRIMLGTFVLSSGYYDAYYNKAMKVRTVLIEEVNKVFEDVDVLLAPVAPTPPFKLGEKAADPLEMYLTDIFAATANLTGIPSLAIPTGFTKNNLPLGIQLMGRKFEENILFSLGKKFQKQTDYHTKTPQS</sequence>
<dbReference type="InterPro" id="IPR023631">
    <property type="entry name" value="Amidase_dom"/>
</dbReference>
<dbReference type="GO" id="GO:0030956">
    <property type="term" value="C:glutamyl-tRNA(Gln) amidotransferase complex"/>
    <property type="evidence" value="ECO:0007669"/>
    <property type="project" value="InterPro"/>
</dbReference>
<feature type="domain" description="Amidase" evidence="6">
    <location>
        <begin position="23"/>
        <end position="447"/>
    </location>
</feature>
<gene>
    <name evidence="5" type="primary">gatA</name>
    <name evidence="7" type="ORF">A2803_00020</name>
</gene>
<evidence type="ECO:0000256" key="4">
    <source>
        <dbReference type="ARBA" id="ARBA00022917"/>
    </source>
</evidence>
<organism evidence="7 8">
    <name type="scientific">Candidatus Woesebacteria bacterium RIFCSPHIGHO2_01_FULL_44_21</name>
    <dbReference type="NCBI Taxonomy" id="1802503"/>
    <lineage>
        <taxon>Bacteria</taxon>
        <taxon>Candidatus Woeseibacteriota</taxon>
    </lineage>
</organism>
<keyword evidence="3 5" id="KW-0067">ATP-binding</keyword>
<dbReference type="Proteomes" id="UP000178870">
    <property type="component" value="Unassembled WGS sequence"/>
</dbReference>
<dbReference type="InterPro" id="IPR000120">
    <property type="entry name" value="Amidase"/>
</dbReference>
<dbReference type="SUPFAM" id="SSF75304">
    <property type="entry name" value="Amidase signature (AS) enzymes"/>
    <property type="match status" value="1"/>
</dbReference>
<dbReference type="AlphaFoldDB" id="A0A1F7Z0Q6"/>
<accession>A0A1F7Z0Q6</accession>
<evidence type="ECO:0000259" key="6">
    <source>
        <dbReference type="Pfam" id="PF01425"/>
    </source>
</evidence>
<dbReference type="PANTHER" id="PTHR11895:SF151">
    <property type="entry name" value="GLUTAMYL-TRNA(GLN) AMIDOTRANSFERASE SUBUNIT A"/>
    <property type="match status" value="1"/>
</dbReference>
<dbReference type="PANTHER" id="PTHR11895">
    <property type="entry name" value="TRANSAMIDASE"/>
    <property type="match status" value="1"/>
</dbReference>
<dbReference type="Gene3D" id="3.90.1300.10">
    <property type="entry name" value="Amidase signature (AS) domain"/>
    <property type="match status" value="1"/>
</dbReference>
<protein>
    <recommendedName>
        <fullName evidence="5">Glutamyl-tRNA(Gln) amidotransferase subunit A</fullName>
        <shortName evidence="5">Glu-ADT subunit A</shortName>
        <ecNumber evidence="5">6.3.5.7</ecNumber>
    </recommendedName>
</protein>
<keyword evidence="4 5" id="KW-0648">Protein biosynthesis</keyword>
<name>A0A1F7Z0Q6_9BACT</name>
<evidence type="ECO:0000313" key="7">
    <source>
        <dbReference type="EMBL" id="OGM33226.1"/>
    </source>
</evidence>
<comment type="function">
    <text evidence="5">Allows the formation of correctly charged Gln-tRNA(Gln) through the transamidation of misacylated Glu-tRNA(Gln) in organisms which lack glutaminyl-tRNA synthetase. The reaction takes place in the presence of glutamine and ATP through an activated gamma-phospho-Glu-tRNA(Gln).</text>
</comment>
<dbReference type="InterPro" id="IPR004412">
    <property type="entry name" value="GatA"/>
</dbReference>
<dbReference type="GO" id="GO:0005524">
    <property type="term" value="F:ATP binding"/>
    <property type="evidence" value="ECO:0007669"/>
    <property type="project" value="UniProtKB-KW"/>
</dbReference>
<dbReference type="HAMAP" id="MF_00120">
    <property type="entry name" value="GatA"/>
    <property type="match status" value="1"/>
</dbReference>
<dbReference type="EMBL" id="MGGP01000005">
    <property type="protein sequence ID" value="OGM33226.1"/>
    <property type="molecule type" value="Genomic_DNA"/>
</dbReference>
<evidence type="ECO:0000313" key="8">
    <source>
        <dbReference type="Proteomes" id="UP000178870"/>
    </source>
</evidence>
<evidence type="ECO:0000256" key="1">
    <source>
        <dbReference type="ARBA" id="ARBA00022598"/>
    </source>
</evidence>
<feature type="active site" description="Charge relay system" evidence="5">
    <location>
        <position position="80"/>
    </location>
</feature>
<dbReference type="InterPro" id="IPR036928">
    <property type="entry name" value="AS_sf"/>
</dbReference>
<dbReference type="GO" id="GO:0006412">
    <property type="term" value="P:translation"/>
    <property type="evidence" value="ECO:0007669"/>
    <property type="project" value="UniProtKB-UniRule"/>
</dbReference>
<comment type="catalytic activity">
    <reaction evidence="5">
        <text>L-glutamyl-tRNA(Gln) + L-glutamine + ATP + H2O = L-glutaminyl-tRNA(Gln) + L-glutamate + ADP + phosphate + H(+)</text>
        <dbReference type="Rhea" id="RHEA:17521"/>
        <dbReference type="Rhea" id="RHEA-COMP:9681"/>
        <dbReference type="Rhea" id="RHEA-COMP:9684"/>
        <dbReference type="ChEBI" id="CHEBI:15377"/>
        <dbReference type="ChEBI" id="CHEBI:15378"/>
        <dbReference type="ChEBI" id="CHEBI:29985"/>
        <dbReference type="ChEBI" id="CHEBI:30616"/>
        <dbReference type="ChEBI" id="CHEBI:43474"/>
        <dbReference type="ChEBI" id="CHEBI:58359"/>
        <dbReference type="ChEBI" id="CHEBI:78520"/>
        <dbReference type="ChEBI" id="CHEBI:78521"/>
        <dbReference type="ChEBI" id="CHEBI:456216"/>
        <dbReference type="EC" id="6.3.5.7"/>
    </reaction>
</comment>
<feature type="active site" description="Charge relay system" evidence="5">
    <location>
        <position position="155"/>
    </location>
</feature>
<dbReference type="GO" id="GO:0050567">
    <property type="term" value="F:glutaminyl-tRNA synthase (glutamine-hydrolyzing) activity"/>
    <property type="evidence" value="ECO:0007669"/>
    <property type="project" value="UniProtKB-UniRule"/>
</dbReference>
<dbReference type="NCBIfam" id="TIGR00132">
    <property type="entry name" value="gatA"/>
    <property type="match status" value="1"/>
</dbReference>
<dbReference type="Pfam" id="PF01425">
    <property type="entry name" value="Amidase"/>
    <property type="match status" value="1"/>
</dbReference>
<keyword evidence="1 5" id="KW-0436">Ligase</keyword>
<evidence type="ECO:0000256" key="5">
    <source>
        <dbReference type="HAMAP-Rule" id="MF_00120"/>
    </source>
</evidence>
<evidence type="ECO:0000256" key="3">
    <source>
        <dbReference type="ARBA" id="ARBA00022840"/>
    </source>
</evidence>
<evidence type="ECO:0000256" key="2">
    <source>
        <dbReference type="ARBA" id="ARBA00022741"/>
    </source>
</evidence>